<dbReference type="RefSeq" id="WP_188229164.1">
    <property type="nucleotide sequence ID" value="NZ_JACVXB010000001.1"/>
</dbReference>
<accession>A0A8J6UBU2</accession>
<sequence>MKNTIKYFINILIITLLLSSCGPEDEPRQNANRGAEKIEVYLNGSSTPLTFNDNIVAKDYPIPATTGYSNQFIISSEDTVTGNKFWLNFGSSFTPAPFTVTVPSTETLSGAVTNRLKIDGINFDDAAANSLTITYTTFDTNTGGEIDLNINGTYYEISNTSPKSVNINIHVHRD</sequence>
<evidence type="ECO:0000313" key="1">
    <source>
        <dbReference type="EMBL" id="MBD0831404.1"/>
    </source>
</evidence>
<dbReference type="EMBL" id="JACVXB010000001">
    <property type="protein sequence ID" value="MBD0831404.1"/>
    <property type="molecule type" value="Genomic_DNA"/>
</dbReference>
<organism evidence="1 2">
    <name type="scientific">Aestuariibaculum sediminum</name>
    <dbReference type="NCBI Taxonomy" id="2770637"/>
    <lineage>
        <taxon>Bacteria</taxon>
        <taxon>Pseudomonadati</taxon>
        <taxon>Bacteroidota</taxon>
        <taxon>Flavobacteriia</taxon>
        <taxon>Flavobacteriales</taxon>
        <taxon>Flavobacteriaceae</taxon>
    </lineage>
</organism>
<evidence type="ECO:0000313" key="2">
    <source>
        <dbReference type="Proteomes" id="UP000600588"/>
    </source>
</evidence>
<comment type="caution">
    <text evidence="1">The sequence shown here is derived from an EMBL/GenBank/DDBJ whole genome shotgun (WGS) entry which is preliminary data.</text>
</comment>
<dbReference type="AlphaFoldDB" id="A0A8J6UBU2"/>
<dbReference type="PROSITE" id="PS51257">
    <property type="entry name" value="PROKAR_LIPOPROTEIN"/>
    <property type="match status" value="1"/>
</dbReference>
<protein>
    <submittedName>
        <fullName evidence="1">Uncharacterized protein</fullName>
    </submittedName>
</protein>
<reference evidence="1 2" key="1">
    <citation type="submission" date="2020-09" db="EMBL/GenBank/DDBJ databases">
        <title>TT11 complete genome.</title>
        <authorList>
            <person name="Wu Z."/>
        </authorList>
    </citation>
    <scope>NUCLEOTIDE SEQUENCE [LARGE SCALE GENOMIC DNA]</scope>
    <source>
        <strain evidence="1 2">TT11</strain>
    </source>
</reference>
<gene>
    <name evidence="1" type="ORF">ICJ83_04580</name>
</gene>
<proteinExistence type="predicted"/>
<dbReference type="Proteomes" id="UP000600588">
    <property type="component" value="Unassembled WGS sequence"/>
</dbReference>
<name>A0A8J6UBU2_9FLAO</name>
<keyword evidence="2" id="KW-1185">Reference proteome</keyword>